<protein>
    <submittedName>
        <fullName evidence="1">Uncharacterized protein</fullName>
    </submittedName>
</protein>
<dbReference type="GO" id="GO:0032543">
    <property type="term" value="P:mitochondrial translation"/>
    <property type="evidence" value="ECO:0007669"/>
    <property type="project" value="TreeGrafter"/>
</dbReference>
<dbReference type="AlphaFoldDB" id="A0A448WDZ5"/>
<dbReference type="PANTHER" id="PTHR24088:SF0">
    <property type="entry name" value="SMALL RIBOSOMAL SUBUNIT PROTEIN US17M"/>
    <property type="match status" value="1"/>
</dbReference>
<gene>
    <name evidence="1" type="ORF">PXEA_LOCUS2842</name>
</gene>
<keyword evidence="2" id="KW-1185">Reference proteome</keyword>
<comment type="caution">
    <text evidence="1">The sequence shown here is derived from an EMBL/GenBank/DDBJ whole genome shotgun (WGS) entry which is preliminary data.</text>
</comment>
<reference evidence="1" key="1">
    <citation type="submission" date="2018-11" db="EMBL/GenBank/DDBJ databases">
        <authorList>
            <consortium name="Pathogen Informatics"/>
        </authorList>
    </citation>
    <scope>NUCLEOTIDE SEQUENCE</scope>
</reference>
<dbReference type="InterPro" id="IPR012340">
    <property type="entry name" value="NA-bd_OB-fold"/>
</dbReference>
<dbReference type="Gene3D" id="2.40.50.140">
    <property type="entry name" value="Nucleic acid-binding proteins"/>
    <property type="match status" value="1"/>
</dbReference>
<dbReference type="GO" id="GO:0003735">
    <property type="term" value="F:structural constituent of ribosome"/>
    <property type="evidence" value="ECO:0007669"/>
    <property type="project" value="InterPro"/>
</dbReference>
<dbReference type="OrthoDB" id="274752at2759"/>
<evidence type="ECO:0000313" key="2">
    <source>
        <dbReference type="Proteomes" id="UP000784294"/>
    </source>
</evidence>
<sequence length="179" mass="20317">MLKIGPVYLTSRMVRFWKHRGTAIFRSVKNRVQIYFPFHKPEVDGLTASKAEFTGRVPCPPFSLALGQIVPFNQDVSASNSNIVKVKIHKLCLNRFILKHYYQSANYWADRNDLELSVGDIVLVEKLDTPLHFNTVLRVKKNVFPTGKLVDPISGLKCLGPNYSLDVLESWLGSSQEPK</sequence>
<proteinExistence type="predicted"/>
<name>A0A448WDZ5_9PLAT</name>
<evidence type="ECO:0000313" key="1">
    <source>
        <dbReference type="EMBL" id="VEL09402.1"/>
    </source>
</evidence>
<accession>A0A448WDZ5</accession>
<dbReference type="InterPro" id="IPR039193">
    <property type="entry name" value="Ribosomal_uS17m_metazoa"/>
</dbReference>
<dbReference type="Proteomes" id="UP000784294">
    <property type="component" value="Unassembled WGS sequence"/>
</dbReference>
<organism evidence="1 2">
    <name type="scientific">Protopolystoma xenopodis</name>
    <dbReference type="NCBI Taxonomy" id="117903"/>
    <lineage>
        <taxon>Eukaryota</taxon>
        <taxon>Metazoa</taxon>
        <taxon>Spiralia</taxon>
        <taxon>Lophotrochozoa</taxon>
        <taxon>Platyhelminthes</taxon>
        <taxon>Monogenea</taxon>
        <taxon>Polyopisthocotylea</taxon>
        <taxon>Polystomatidea</taxon>
        <taxon>Polystomatidae</taxon>
        <taxon>Protopolystoma</taxon>
    </lineage>
</organism>
<dbReference type="GO" id="GO:0005763">
    <property type="term" value="C:mitochondrial small ribosomal subunit"/>
    <property type="evidence" value="ECO:0007669"/>
    <property type="project" value="InterPro"/>
</dbReference>
<dbReference type="EMBL" id="CAAALY010006243">
    <property type="protein sequence ID" value="VEL09402.1"/>
    <property type="molecule type" value="Genomic_DNA"/>
</dbReference>
<dbReference type="PANTHER" id="PTHR24088">
    <property type="entry name" value="28S RIBOSOMAL PROTEIN S17, MITOCHONDRIAL"/>
    <property type="match status" value="1"/>
</dbReference>